<name>A0A437P5D1_9HYPH</name>
<dbReference type="OrthoDB" id="8456925at2"/>
<proteinExistence type="predicted"/>
<organism evidence="1 2">
    <name type="scientific">Methylobacterium oryzihabitans</name>
    <dbReference type="NCBI Taxonomy" id="2499852"/>
    <lineage>
        <taxon>Bacteria</taxon>
        <taxon>Pseudomonadati</taxon>
        <taxon>Pseudomonadota</taxon>
        <taxon>Alphaproteobacteria</taxon>
        <taxon>Hyphomicrobiales</taxon>
        <taxon>Methylobacteriaceae</taxon>
        <taxon>Methylobacterium</taxon>
    </lineage>
</organism>
<protein>
    <submittedName>
        <fullName evidence="1">Uncharacterized protein</fullName>
    </submittedName>
</protein>
<dbReference type="RefSeq" id="WP_127730056.1">
    <property type="nucleotide sequence ID" value="NZ_SACP01000012.1"/>
</dbReference>
<reference evidence="1 2" key="1">
    <citation type="submission" date="2019-01" db="EMBL/GenBank/DDBJ databases">
        <authorList>
            <person name="Chen W.-M."/>
        </authorList>
    </citation>
    <scope>NUCLEOTIDE SEQUENCE [LARGE SCALE GENOMIC DNA]</scope>
    <source>
        <strain evidence="1 2">TER-1</strain>
    </source>
</reference>
<dbReference type="Proteomes" id="UP000286997">
    <property type="component" value="Unassembled WGS sequence"/>
</dbReference>
<comment type="caution">
    <text evidence="1">The sequence shown here is derived from an EMBL/GenBank/DDBJ whole genome shotgun (WGS) entry which is preliminary data.</text>
</comment>
<dbReference type="EMBL" id="SACP01000012">
    <property type="protein sequence ID" value="RVU17479.1"/>
    <property type="molecule type" value="Genomic_DNA"/>
</dbReference>
<sequence length="93" mass="10263">MLDHAVEALQLSTFADRLERLAPSHRDPEAFHIEKDALIGDLRRAAREHQLLGAVGKAVAPRPEPGTVRLGVVAKDGRLVPVEPRFRRSGKPE</sequence>
<dbReference type="AlphaFoldDB" id="A0A437P5D1"/>
<evidence type="ECO:0000313" key="1">
    <source>
        <dbReference type="EMBL" id="RVU17479.1"/>
    </source>
</evidence>
<gene>
    <name evidence="1" type="ORF">EOE48_13915</name>
</gene>
<keyword evidence="2" id="KW-1185">Reference proteome</keyword>
<evidence type="ECO:0000313" key="2">
    <source>
        <dbReference type="Proteomes" id="UP000286997"/>
    </source>
</evidence>
<accession>A0A437P5D1</accession>